<dbReference type="EMBL" id="CAKXAJ010002748">
    <property type="protein sequence ID" value="CAH2208228.1"/>
    <property type="molecule type" value="Genomic_DNA"/>
</dbReference>
<feature type="non-terminal residue" evidence="1">
    <location>
        <position position="1"/>
    </location>
</feature>
<evidence type="ECO:0000313" key="1">
    <source>
        <dbReference type="EMBL" id="CAH2208228.1"/>
    </source>
</evidence>
<accession>A0A8S4QEA5</accession>
<gene>
    <name evidence="1" type="primary">jg19097</name>
    <name evidence="1" type="ORF">PAEG_LOCUS844</name>
</gene>
<organism evidence="1 2">
    <name type="scientific">Pararge aegeria aegeria</name>
    <dbReference type="NCBI Taxonomy" id="348720"/>
    <lineage>
        <taxon>Eukaryota</taxon>
        <taxon>Metazoa</taxon>
        <taxon>Ecdysozoa</taxon>
        <taxon>Arthropoda</taxon>
        <taxon>Hexapoda</taxon>
        <taxon>Insecta</taxon>
        <taxon>Pterygota</taxon>
        <taxon>Neoptera</taxon>
        <taxon>Endopterygota</taxon>
        <taxon>Lepidoptera</taxon>
        <taxon>Glossata</taxon>
        <taxon>Ditrysia</taxon>
        <taxon>Papilionoidea</taxon>
        <taxon>Nymphalidae</taxon>
        <taxon>Satyrinae</taxon>
        <taxon>Satyrini</taxon>
        <taxon>Parargina</taxon>
        <taxon>Pararge</taxon>
    </lineage>
</organism>
<evidence type="ECO:0000313" key="2">
    <source>
        <dbReference type="Proteomes" id="UP000838756"/>
    </source>
</evidence>
<protein>
    <submittedName>
        <fullName evidence="1">Jg19097 protein</fullName>
    </submittedName>
</protein>
<dbReference type="Proteomes" id="UP000838756">
    <property type="component" value="Unassembled WGS sequence"/>
</dbReference>
<proteinExistence type="predicted"/>
<keyword evidence="2" id="KW-1185">Reference proteome</keyword>
<dbReference type="AlphaFoldDB" id="A0A8S4QEA5"/>
<comment type="caution">
    <text evidence="1">The sequence shown here is derived from an EMBL/GenBank/DDBJ whole genome shotgun (WGS) entry which is preliminary data.</text>
</comment>
<sequence>VKENIARKAACLRVLYNVLKGVWSPPIRTYWASVVDYGLNPFSLWEETRALYWVGNGLM</sequence>
<name>A0A8S4QEA5_9NEOP</name>
<reference evidence="1" key="1">
    <citation type="submission" date="2022-03" db="EMBL/GenBank/DDBJ databases">
        <authorList>
            <person name="Lindestad O."/>
        </authorList>
    </citation>
    <scope>NUCLEOTIDE SEQUENCE</scope>
</reference>